<feature type="region of interest" description="Disordered" evidence="2">
    <location>
        <begin position="570"/>
        <end position="597"/>
    </location>
</feature>
<sequence>MLRLRWFSIPSTVKSYFQHQIDIKKIPRQVVDEGLQSLESEIANLNSLVVQQRQMKENLQQLSTGSSAALQMTSKSELVYSGLLRKPEPLVVLENFVEMIGHIFYLIAAAQATNYYYGNTEYGNANFQGNAASSDAATTTADVPVVTTVAAQTTADAQATTDAAAAQTTTVAQAVNNGNNNQATTDAAAAQTTTDAAAQTTTDAAAQTTTDAAAAQATTTDAAAAQATTDAQASTASDASATSSSAASAQTSVAAVANVDSSALPNGIANITQPPTSEFCKQFLPNIPENNGTQLKQGGQSCSSTPMGLVPDLSKMISSLIISPEYGATIDASKNNTVVIKTLNLEAGFFNNPNTQYYLVPATLNKNQILQGHQHVTVEPLVNGNNPLNPRNFTFFKGINDASVDPQKELLSATIPANTLKNDGVYRICTISGTDGHQTPISPVVKRGSQDDCIRINVINSKGGPLNSNVADDSAQNTQITQNGQGTGQSATNDNSGKDAGGGNMNQQMADKNAQIGVDPNAVNGQGAQVIVNGGAGNNNGNTNTVNTNTNTVNTNTNTVNTNTNTVNTNTNTVNTNTNTGNTNTGNTNTNTGNTNTNTNTGNNNANGGNIQVNNGNTNLNGNTNTGNNDKQLLSQLKALVNQMLTVLQGAN</sequence>
<protein>
    <submittedName>
        <fullName evidence="3">Uncharacterized protein</fullName>
    </submittedName>
</protein>
<proteinExistence type="predicted"/>
<evidence type="ECO:0000256" key="1">
    <source>
        <dbReference type="SAM" id="Coils"/>
    </source>
</evidence>
<dbReference type="PANTHER" id="PTHR34587">
    <property type="entry name" value="VWFA DOMAIN-CONTAINING PROTEIN"/>
    <property type="match status" value="1"/>
</dbReference>
<evidence type="ECO:0000313" key="4">
    <source>
        <dbReference type="Proteomes" id="UP001210925"/>
    </source>
</evidence>
<evidence type="ECO:0000313" key="3">
    <source>
        <dbReference type="EMBL" id="KAJ3256471.1"/>
    </source>
</evidence>
<organism evidence="3 4">
    <name type="scientific">Boothiomyces macroporosus</name>
    <dbReference type="NCBI Taxonomy" id="261099"/>
    <lineage>
        <taxon>Eukaryota</taxon>
        <taxon>Fungi</taxon>
        <taxon>Fungi incertae sedis</taxon>
        <taxon>Chytridiomycota</taxon>
        <taxon>Chytridiomycota incertae sedis</taxon>
        <taxon>Chytridiomycetes</taxon>
        <taxon>Rhizophydiales</taxon>
        <taxon>Terramycetaceae</taxon>
        <taxon>Boothiomyces</taxon>
    </lineage>
</organism>
<name>A0AAD5UJF3_9FUNG</name>
<dbReference type="AlphaFoldDB" id="A0AAD5UJF3"/>
<comment type="caution">
    <text evidence="3">The sequence shown here is derived from an EMBL/GenBank/DDBJ whole genome shotgun (WGS) entry which is preliminary data.</text>
</comment>
<dbReference type="Proteomes" id="UP001210925">
    <property type="component" value="Unassembled WGS sequence"/>
</dbReference>
<gene>
    <name evidence="3" type="ORF">HK103_005469</name>
</gene>
<dbReference type="EMBL" id="JADGKB010000050">
    <property type="protein sequence ID" value="KAJ3256471.1"/>
    <property type="molecule type" value="Genomic_DNA"/>
</dbReference>
<keyword evidence="4" id="KW-1185">Reference proteome</keyword>
<accession>A0AAD5UJF3</accession>
<dbReference type="InterPro" id="IPR053216">
    <property type="entry name" value="Appressorial_penetr-assoc"/>
</dbReference>
<reference evidence="3" key="1">
    <citation type="submission" date="2020-05" db="EMBL/GenBank/DDBJ databases">
        <title>Phylogenomic resolution of chytrid fungi.</title>
        <authorList>
            <person name="Stajich J.E."/>
            <person name="Amses K."/>
            <person name="Simmons R."/>
            <person name="Seto K."/>
            <person name="Myers J."/>
            <person name="Bonds A."/>
            <person name="Quandt C.A."/>
            <person name="Barry K."/>
            <person name="Liu P."/>
            <person name="Grigoriev I."/>
            <person name="Longcore J.E."/>
            <person name="James T.Y."/>
        </authorList>
    </citation>
    <scope>NUCLEOTIDE SEQUENCE</scope>
    <source>
        <strain evidence="3">PLAUS21</strain>
    </source>
</reference>
<keyword evidence="1" id="KW-0175">Coiled coil</keyword>
<evidence type="ECO:0000256" key="2">
    <source>
        <dbReference type="SAM" id="MobiDB-lite"/>
    </source>
</evidence>
<feature type="coiled-coil region" evidence="1">
    <location>
        <begin position="35"/>
        <end position="62"/>
    </location>
</feature>
<dbReference type="PANTHER" id="PTHR34587:SF2">
    <property type="entry name" value="G-PROTEIN COUPLED RECEPTORS FAMILY 1 PROFILE DOMAIN-CONTAINING PROTEIN"/>
    <property type="match status" value="1"/>
</dbReference>
<feature type="region of interest" description="Disordered" evidence="2">
    <location>
        <begin position="479"/>
        <end position="506"/>
    </location>
</feature>